<gene>
    <name evidence="1" type="ORF">CAter282_3861</name>
</gene>
<proteinExistence type="predicted"/>
<dbReference type="Proteomes" id="UP000071778">
    <property type="component" value="Chromosome"/>
</dbReference>
<name>A0A127QNB6_9BURK</name>
<keyword evidence="2" id="KW-1185">Reference proteome</keyword>
<protein>
    <submittedName>
        <fullName evidence="1">Uncharacterized protein</fullName>
    </submittedName>
</protein>
<evidence type="ECO:0000313" key="1">
    <source>
        <dbReference type="EMBL" id="AMP11534.1"/>
    </source>
</evidence>
<reference evidence="1 2" key="1">
    <citation type="submission" date="2015-11" db="EMBL/GenBank/DDBJ databases">
        <title>Exploring the genomic traits of fungus-feeding bacterial genus Collimonas.</title>
        <authorList>
            <person name="Song C."/>
            <person name="Schmidt R."/>
            <person name="de Jager V."/>
            <person name="Krzyzanowska D."/>
            <person name="Jongedijk E."/>
            <person name="Cankar K."/>
            <person name="Beekwilder J."/>
            <person name="van Veen A."/>
            <person name="de Boer W."/>
            <person name="van Veen J.A."/>
            <person name="Garbeva P."/>
        </authorList>
    </citation>
    <scope>NUCLEOTIDE SEQUENCE [LARGE SCALE GENOMIC DNA]</scope>
    <source>
        <strain evidence="1 2">Ter282</strain>
    </source>
</reference>
<sequence length="40" mass="4552">MLYSDNKNLFCYLIPRHSQVRQAVHGFSALATAYAGMTLY</sequence>
<evidence type="ECO:0000313" key="2">
    <source>
        <dbReference type="Proteomes" id="UP000071778"/>
    </source>
</evidence>
<organism evidence="1 2">
    <name type="scientific">Collimonas arenae</name>
    <dbReference type="NCBI Taxonomy" id="279058"/>
    <lineage>
        <taxon>Bacteria</taxon>
        <taxon>Pseudomonadati</taxon>
        <taxon>Pseudomonadota</taxon>
        <taxon>Betaproteobacteria</taxon>
        <taxon>Burkholderiales</taxon>
        <taxon>Oxalobacteraceae</taxon>
        <taxon>Collimonas</taxon>
    </lineage>
</organism>
<dbReference type="EMBL" id="CP013235">
    <property type="protein sequence ID" value="AMP11534.1"/>
    <property type="molecule type" value="Genomic_DNA"/>
</dbReference>
<accession>A0A127QNB6</accession>
<dbReference type="AlphaFoldDB" id="A0A127QNB6"/>